<dbReference type="RefSeq" id="WP_014343776.1">
    <property type="nucleotide sequence ID" value="NC_016853.1"/>
</dbReference>
<dbReference type="AlphaFoldDB" id="H2ES07"/>
<accession>H2ES07</accession>
<sequence length="132" mass="15045">MLIRVGGGNAGIGDYLKHGIKNGREHTRDELDHRVILEGNLEATELIINGMNTNAERYLHITLSFKEDHIDNETLSNITSEFKSFAMKAYNEDEYDFYAEAHIPKIKSVVDKKQKILSNVNHISMLLFPNTI</sequence>
<evidence type="ECO:0000313" key="1">
    <source>
        <dbReference type="EMBL" id="AEY78174.1"/>
    </source>
</evidence>
<dbReference type="EMBL" id="JQ031551">
    <property type="protein sequence ID" value="AEY78174.1"/>
    <property type="molecule type" value="Genomic_DNA"/>
</dbReference>
<organism evidence="1">
    <name type="scientific">Aliivibrio fischeri</name>
    <name type="common">Vibrio fischeri</name>
    <dbReference type="NCBI Taxonomy" id="668"/>
    <lineage>
        <taxon>Bacteria</taxon>
        <taxon>Pseudomonadati</taxon>
        <taxon>Pseudomonadota</taxon>
        <taxon>Gammaproteobacteria</taxon>
        <taxon>Vibrionales</taxon>
        <taxon>Vibrionaceae</taxon>
        <taxon>Aliivibrio</taxon>
    </lineage>
</organism>
<protein>
    <submittedName>
        <fullName evidence="1">Relaxase</fullName>
    </submittedName>
</protein>
<name>H2ES07_ALIFS</name>
<proteinExistence type="predicted"/>
<reference evidence="1" key="1">
    <citation type="submission" date="2011-11" db="EMBL/GenBank/DDBJ databases">
        <authorList>
            <person name="Summers A.O."/>
            <person name="Wireman J."/>
            <person name="Williams L.E."/>
        </authorList>
    </citation>
    <scope>NUCLEOTIDE SEQUENCE</scope>
    <source>
        <strain evidence="1">ES657</strain>
        <plasmid evidence="1">pES657-44</plasmid>
    </source>
</reference>
<geneLocation type="plasmid" evidence="1">
    <name>pES657-44</name>
</geneLocation>
<keyword evidence="1" id="KW-0614">Plasmid</keyword>